<feature type="compositionally biased region" description="Polar residues" evidence="1">
    <location>
        <begin position="293"/>
        <end position="308"/>
    </location>
</feature>
<sequence>MLLEELAPPLIPGHTHNTHVACALCGASILDNPSTPTRIPPLPHSPSRLTSQSKSSWGPSFLKTSLVQTISSAPFANHSRPATPTLPNEPPTQVYIFRLEATSSSGLPVSLPLSSQQPGSQNRPTTIYPLCANGWCLARLRTTCSLWAFIRTGIVERVWEEETYRPPSPKLIISSGGRESDTSAVPADARPSLIPKRSQMGIKALWGSMSRSLSNTPKAESEKAEVDASNDASKSPPPVPPRRLPPPPPQHPPLPPSPTTRVPGPPPLPKRNRERASSSLSTEANAESKSDSVEGTGQPSESTGTPAQSLVPVVEDNREEFTTPTEEISQSSMSRSSSPTTVPLPPSEPSTPLQPATQVPSESVAAGAAGETTRVATPPPIQLQPEGSRPTSPAPPPLPRRAAARVRPSSIVVPSAPASQAVAQSQEDKSEAEPVGAMREEALESTNESTLSAPVETAAEQHDETKSTLSAEPGPDSHEILSTSSPGELSDSEHVETEAHLEDVGSRVQAPLDDEKVSEEPGAYVTDSTWEERTWKELVKLRQDMFWARVGGVR</sequence>
<evidence type="ECO:0000256" key="1">
    <source>
        <dbReference type="SAM" id="MobiDB-lite"/>
    </source>
</evidence>
<name>A0A2R6RPT8_9APHY</name>
<feature type="compositionally biased region" description="Low complexity" evidence="1">
    <location>
        <begin position="329"/>
        <end position="341"/>
    </location>
</feature>
<organism evidence="2 3">
    <name type="scientific">Hermanssonia centrifuga</name>
    <dbReference type="NCBI Taxonomy" id="98765"/>
    <lineage>
        <taxon>Eukaryota</taxon>
        <taxon>Fungi</taxon>
        <taxon>Dikarya</taxon>
        <taxon>Basidiomycota</taxon>
        <taxon>Agaricomycotina</taxon>
        <taxon>Agaricomycetes</taxon>
        <taxon>Polyporales</taxon>
        <taxon>Meruliaceae</taxon>
        <taxon>Hermanssonia</taxon>
    </lineage>
</organism>
<feature type="region of interest" description="Disordered" evidence="1">
    <location>
        <begin position="211"/>
        <end position="527"/>
    </location>
</feature>
<feature type="region of interest" description="Disordered" evidence="1">
    <location>
        <begin position="36"/>
        <end position="56"/>
    </location>
</feature>
<comment type="caution">
    <text evidence="2">The sequence shown here is derived from an EMBL/GenBank/DDBJ whole genome shotgun (WGS) entry which is preliminary data.</text>
</comment>
<feature type="compositionally biased region" description="Basic and acidic residues" evidence="1">
    <location>
        <begin position="426"/>
        <end position="442"/>
    </location>
</feature>
<keyword evidence="3" id="KW-1185">Reference proteome</keyword>
<dbReference type="EMBL" id="MLYV02000202">
    <property type="protein sequence ID" value="PSS32042.1"/>
    <property type="molecule type" value="Genomic_DNA"/>
</dbReference>
<gene>
    <name evidence="2" type="ORF">PHLCEN_2v2187</name>
</gene>
<reference evidence="2 3" key="1">
    <citation type="submission" date="2018-02" db="EMBL/GenBank/DDBJ databases">
        <title>Genome sequence of the basidiomycete white-rot fungus Phlebia centrifuga.</title>
        <authorList>
            <person name="Granchi Z."/>
            <person name="Peng M."/>
            <person name="de Vries R.P."/>
            <person name="Hilden K."/>
            <person name="Makela M.R."/>
            <person name="Grigoriev I."/>
            <person name="Riley R."/>
        </authorList>
    </citation>
    <scope>NUCLEOTIDE SEQUENCE [LARGE SCALE GENOMIC DNA]</scope>
    <source>
        <strain evidence="2 3">FBCC195</strain>
    </source>
</reference>
<feature type="compositionally biased region" description="Basic and acidic residues" evidence="1">
    <location>
        <begin position="491"/>
        <end position="505"/>
    </location>
</feature>
<evidence type="ECO:0000313" key="3">
    <source>
        <dbReference type="Proteomes" id="UP000186601"/>
    </source>
</evidence>
<proteinExistence type="predicted"/>
<accession>A0A2R6RPT8</accession>
<feature type="region of interest" description="Disordered" evidence="1">
    <location>
        <begin position="165"/>
        <end position="196"/>
    </location>
</feature>
<protein>
    <submittedName>
        <fullName evidence="2">Uncharacterized protein</fullName>
    </submittedName>
</protein>
<feature type="compositionally biased region" description="Low complexity" evidence="1">
    <location>
        <begin position="405"/>
        <end position="425"/>
    </location>
</feature>
<feature type="compositionally biased region" description="Pro residues" evidence="1">
    <location>
        <begin position="235"/>
        <end position="269"/>
    </location>
</feature>
<evidence type="ECO:0000313" key="2">
    <source>
        <dbReference type="EMBL" id="PSS32042.1"/>
    </source>
</evidence>
<dbReference type="Proteomes" id="UP000186601">
    <property type="component" value="Unassembled WGS sequence"/>
</dbReference>
<dbReference type="OrthoDB" id="1748564at2759"/>
<dbReference type="AlphaFoldDB" id="A0A2R6RPT8"/>
<feature type="compositionally biased region" description="Polar residues" evidence="1">
    <location>
        <begin position="47"/>
        <end position="56"/>
    </location>
</feature>